<feature type="binding site" evidence="9">
    <location>
        <begin position="208"/>
        <end position="213"/>
    </location>
    <ligand>
        <name>GTP</name>
        <dbReference type="ChEBI" id="CHEBI:37565"/>
    </ligand>
</feature>
<dbReference type="Gene3D" id="3.40.50.280">
    <property type="entry name" value="Cobalamin-binding domain"/>
    <property type="match status" value="1"/>
</dbReference>
<dbReference type="PROSITE" id="PS51332">
    <property type="entry name" value="B12_BINDING"/>
    <property type="match status" value="1"/>
</dbReference>
<comment type="domain">
    <text evidence="9">Is composed of four functional domains: the N-terminal 5'-deoxyadenosylcobalamin binding region that is homologous to the small subunit of ICM (IcmB), a middle P-loop GTPase domain (MeaI) that likely acts as a chaperone for ICM, a structured linker region involved in dimer formation, and a C-terminal part that is homologous to the large substrate-binding subunit of ICM (IcmA).</text>
</comment>
<keyword evidence="9" id="KW-0460">Magnesium</keyword>
<gene>
    <name evidence="9" type="primary">icmF</name>
    <name evidence="11" type="ORF">ACHKAR_12955</name>
</gene>
<dbReference type="InterPro" id="IPR036724">
    <property type="entry name" value="Cobalamin-bd_sf"/>
</dbReference>
<keyword evidence="9" id="KW-0511">Multifunctional enzyme</keyword>
<feature type="binding site" evidence="9">
    <location>
        <position position="237"/>
    </location>
    <ligand>
        <name>Mg(2+)</name>
        <dbReference type="ChEBI" id="CHEBI:18420"/>
        <label>2</label>
    </ligand>
</feature>
<evidence type="ECO:0000256" key="6">
    <source>
        <dbReference type="ARBA" id="ARBA00023186"/>
    </source>
</evidence>
<feature type="binding site" evidence="9">
    <location>
        <position position="298"/>
    </location>
    <ligand>
        <name>Mg(2+)</name>
        <dbReference type="ChEBI" id="CHEBI:18420"/>
        <label>1</label>
        <note>catalytic</note>
    </ligand>
</feature>
<feature type="binding site" evidence="9">
    <location>
        <position position="804"/>
    </location>
    <ligand>
        <name>substrate</name>
    </ligand>
</feature>
<keyword evidence="4 9" id="KW-0378">Hydrolase</keyword>
<dbReference type="InterPro" id="IPR006158">
    <property type="entry name" value="Cobalamin-bd"/>
</dbReference>
<accession>A0ABW7NC58</accession>
<dbReference type="PANTHER" id="PTHR43087:SF1">
    <property type="entry name" value="LAO_AO TRANSPORT SYSTEM ATPASE"/>
    <property type="match status" value="1"/>
</dbReference>
<evidence type="ECO:0000256" key="1">
    <source>
        <dbReference type="ARBA" id="ARBA00001922"/>
    </source>
</evidence>
<feature type="binding site" evidence="9">
    <location>
        <position position="610"/>
    </location>
    <ligand>
        <name>substrate</name>
    </ligand>
</feature>
<feature type="binding site" evidence="9">
    <location>
        <position position="1005"/>
    </location>
    <ligand>
        <name>GTP</name>
        <dbReference type="ChEBI" id="CHEBI:37565"/>
    </ligand>
</feature>
<comment type="cofactor">
    <cofactor evidence="9">
        <name>Mg(2+)</name>
        <dbReference type="ChEBI" id="CHEBI:18420"/>
    </cofactor>
</comment>
<sequence length="1125" mass="125671">MSQTIAPYKPVNHIRIVTAASLFDGHDAAINIMRRIIQSTGCEVIHLGHNRSVQEIVDCAIQEDAQAIAITSYQGGHVEYFKYMYDLLKERGASQIKIFGGGGGTILPEEIKELHKYGITRIYAPDDGREMGLQGMINDLVKTSDFPVGENLNGQLKKLDKKDVNAIARVISAAENYPEENIGLLDEIRKSMDAKKIAPVLGITGTGGAGKSSLVDELVRRFLLDFEDKNIAVISVDPSKRKTGGALLGDRIRMNSIFSDRVYMRSLATRQSNLALSKYVKDAVDITKAAGFDLIILETSGIGQSDTEITDHSDMALYVMTPEYGAATQLEKIDMLDFADVIALNKFDKRGALDALRDVKKQYKRNHGLWETPDEELPVYGTIASQFNDPGMNQLYRAIIDALAKKTGADLKSRFESTQEMSEKIYIIPPKRTRYLSEISETIRDFNETVEKQKEIAQKLYGLDKSLEVMRAMDKEAAIQAIEEAKSQLELDLDPHNKKLLEEWEAKKANYAGEQFTYEVRGKKIEVETTSETLSHTKIPKVSLPRYEAWGDVLKWSLQENVPGEFPYTAGVFPFKRKGEDPTRMFAGEGGPERTNKRFHYVSHGLPAARLSTAFDSVTLYGEDPDHRPDIYGKIGNSGVSICSLDDAKKLYSGFNLCDPTTSVSMTINGPAATIAAFFMNAAIDQQCELYIKEKGLEQEVEAKIKKIYDQLGSERPTYKGDLPAGHDGLGLMLLGVTGEDVLPREVYEEIKARTLSSVRGTVQADILKEDQAQNTCIFSTEFSLRLMGDVQQYFIDHAVRNFYSVSISGYHIAEAGANPITQLAFTLANGFTFVEYYLSRGMDINKFAPNLSFFFSNGVDAEYAVIGRVARRIWAKAMKIKYGANERSQMLKYHIQTSGRSLHAQEIDFNDIRTTLQALYAIYDNCNSLHTNAYDEAITTPTEHSVRRAMAIQLIINNELGLAKNENPMQGSFITEELTDLVEEAVMVEFDRITERGGVLGAMESMYQRGKIQEESLYYETKKHNGDLPIIGVNTFLSSTGSPTITPDEVIRATEDEKQAQITNLNALHHRNESKSAEALRRLQDVALNNGNTFAQLMESTKYCSLGQITHAMFEVGGQYRRNM</sequence>
<evidence type="ECO:0000256" key="9">
    <source>
        <dbReference type="HAMAP-Rule" id="MF_02050"/>
    </source>
</evidence>
<dbReference type="InterPro" id="IPR052040">
    <property type="entry name" value="GTPase/Isobutyryl-CoA_mutase"/>
</dbReference>
<feature type="domain" description="B12-binding" evidence="10">
    <location>
        <begin position="13"/>
        <end position="151"/>
    </location>
</feature>
<feature type="binding site" evidence="9">
    <location>
        <position position="250"/>
    </location>
    <ligand>
        <name>Mg(2+)</name>
        <dbReference type="ChEBI" id="CHEBI:18420"/>
        <label>1</label>
        <note>catalytic</note>
    </ligand>
</feature>
<evidence type="ECO:0000313" key="12">
    <source>
        <dbReference type="Proteomes" id="UP001610063"/>
    </source>
</evidence>
<dbReference type="EMBL" id="JBIPKE010000017">
    <property type="protein sequence ID" value="MFH6984354.1"/>
    <property type="molecule type" value="Genomic_DNA"/>
</dbReference>
<keyword evidence="5 9" id="KW-0342">GTP-binding</keyword>
<feature type="binding site" evidence="9">
    <location>
        <position position="888"/>
    </location>
    <ligand>
        <name>substrate</name>
    </ligand>
</feature>
<dbReference type="RefSeq" id="WP_395417705.1">
    <property type="nucleotide sequence ID" value="NZ_JBIPKE010000017.1"/>
</dbReference>
<dbReference type="SUPFAM" id="SSF52540">
    <property type="entry name" value="P-loop containing nucleoside triphosphate hydrolases"/>
    <property type="match status" value="1"/>
</dbReference>
<evidence type="ECO:0000256" key="4">
    <source>
        <dbReference type="ARBA" id="ARBA00022801"/>
    </source>
</evidence>
<keyword evidence="12" id="KW-1185">Reference proteome</keyword>
<keyword evidence="6 9" id="KW-0143">Chaperone</keyword>
<keyword evidence="7 9" id="KW-0413">Isomerase</keyword>
<dbReference type="Pfam" id="PF03308">
    <property type="entry name" value="MeaB"/>
    <property type="match status" value="1"/>
</dbReference>
<keyword evidence="9" id="KW-0479">Metal-binding</keyword>
<dbReference type="CDD" id="cd02071">
    <property type="entry name" value="MM_CoA_mut_B12_BD"/>
    <property type="match status" value="1"/>
</dbReference>
<feature type="region of interest" description="Linker" evidence="9">
    <location>
        <begin position="406"/>
        <end position="567"/>
    </location>
</feature>
<dbReference type="InterPro" id="IPR006099">
    <property type="entry name" value="MeMalonylCoA_mutase_a/b_cat"/>
</dbReference>
<feature type="binding site" evidence="9">
    <location>
        <position position="236"/>
    </location>
    <ligand>
        <name>Mg(2+)</name>
        <dbReference type="ChEBI" id="CHEBI:18420"/>
        <label>2</label>
    </ligand>
</feature>
<feature type="binding site" evidence="9">
    <location>
        <position position="253"/>
    </location>
    <ligand>
        <name>GTP</name>
        <dbReference type="ChEBI" id="CHEBI:37565"/>
    </ligand>
</feature>
<feature type="binding site" evidence="9">
    <location>
        <begin position="345"/>
        <end position="348"/>
    </location>
    <ligand>
        <name>GTP</name>
        <dbReference type="ChEBI" id="CHEBI:37565"/>
    </ligand>
</feature>
<comment type="caution">
    <text evidence="11">The sequence shown here is derived from an EMBL/GenBank/DDBJ whole genome shotgun (WGS) entry which is preliminary data.</text>
</comment>
<evidence type="ECO:0000256" key="5">
    <source>
        <dbReference type="ARBA" id="ARBA00023134"/>
    </source>
</evidence>
<dbReference type="Gene3D" id="3.40.50.300">
    <property type="entry name" value="P-loop containing nucleotide triphosphate hydrolases"/>
    <property type="match status" value="1"/>
</dbReference>
<dbReference type="PANTHER" id="PTHR43087">
    <property type="entry name" value="LYSINE/ARGININE/ORNITHINE TRANSPORT SYSTEM KINASE"/>
    <property type="match status" value="1"/>
</dbReference>
<comment type="catalytic activity">
    <reaction evidence="9">
        <text>2-methylpropanoyl-CoA = butanoyl-CoA</text>
        <dbReference type="Rhea" id="RHEA:13141"/>
        <dbReference type="ChEBI" id="CHEBI:57338"/>
        <dbReference type="ChEBI" id="CHEBI:57371"/>
        <dbReference type="EC" id="5.4.99.13"/>
    </reaction>
</comment>
<keyword evidence="3 9" id="KW-0547">Nucleotide-binding</keyword>
<comment type="caution">
    <text evidence="9">Lacks conserved residue(s) required for the propagation of feature annotation.</text>
</comment>
<reference evidence="11 12" key="1">
    <citation type="journal article" date="2013" name="Int. J. Syst. Evol. Microbiol.">
        <title>Marinoscillum luteum sp. nov., isolated from marine sediment.</title>
        <authorList>
            <person name="Cha I.T."/>
            <person name="Park S.J."/>
            <person name="Kim S.J."/>
            <person name="Kim J.G."/>
            <person name="Jung M.Y."/>
            <person name="Shin K.S."/>
            <person name="Kwon K.K."/>
            <person name="Yang S.H."/>
            <person name="Seo Y.S."/>
            <person name="Rhee S.K."/>
        </authorList>
    </citation>
    <scope>NUCLEOTIDE SEQUENCE [LARGE SCALE GENOMIC DNA]</scope>
    <source>
        <strain evidence="11 12">KCTC 23939</strain>
    </source>
</reference>
<feature type="binding site" evidence="9">
    <location>
        <position position="853"/>
    </location>
    <ligand>
        <name>substrate</name>
    </ligand>
</feature>
<dbReference type="InterPro" id="IPR033669">
    <property type="entry name" value="IcmF"/>
</dbReference>
<dbReference type="Gene3D" id="3.20.20.240">
    <property type="entry name" value="Methylmalonyl-CoA mutase"/>
    <property type="match status" value="1"/>
</dbReference>
<keyword evidence="8 9" id="KW-0170">Cobalt</keyword>
<comment type="subunit">
    <text evidence="9">Homodimer.</text>
</comment>
<feature type="binding site" evidence="9">
    <location>
        <position position="250"/>
    </location>
    <ligand>
        <name>Mg(2+)</name>
        <dbReference type="ChEBI" id="CHEBI:18420"/>
        <label>2</label>
    </ligand>
</feature>
<dbReference type="InterPro" id="IPR016176">
    <property type="entry name" value="Cbl-dep_enz_cat"/>
</dbReference>
<comment type="catalytic activity">
    <reaction evidence="9">
        <text>GTP + H2O = GDP + phosphate + H(+)</text>
        <dbReference type="Rhea" id="RHEA:19669"/>
        <dbReference type="ChEBI" id="CHEBI:15377"/>
        <dbReference type="ChEBI" id="CHEBI:15378"/>
        <dbReference type="ChEBI" id="CHEBI:37565"/>
        <dbReference type="ChEBI" id="CHEBI:43474"/>
        <dbReference type="ChEBI" id="CHEBI:58189"/>
    </reaction>
</comment>
<evidence type="ECO:0000256" key="7">
    <source>
        <dbReference type="ARBA" id="ARBA00023235"/>
    </source>
</evidence>
<evidence type="ECO:0000259" key="10">
    <source>
        <dbReference type="PROSITE" id="PS51332"/>
    </source>
</evidence>
<dbReference type="InterPro" id="IPR027417">
    <property type="entry name" value="P-loop_NTPase"/>
</dbReference>
<dbReference type="Pfam" id="PF01642">
    <property type="entry name" value="MM_CoA_mutase"/>
    <property type="match status" value="2"/>
</dbReference>
<dbReference type="SUPFAM" id="SSF51703">
    <property type="entry name" value="Cobalamin (vitamin B12)-dependent enzymes"/>
    <property type="match status" value="1"/>
</dbReference>
<feature type="binding site" evidence="9">
    <location>
        <position position="299"/>
    </location>
    <ligand>
        <name>Mg(2+)</name>
        <dbReference type="ChEBI" id="CHEBI:18420"/>
        <label>2</label>
    </ligand>
</feature>
<comment type="function">
    <text evidence="9">Catalyzes the reversible interconversion of isobutyryl-CoA and n-butyryl-CoA, using radical chemistry. Also exhibits GTPase activity, associated with its G-protein domain (MeaI) that functions as a chaperone that assists cofactor delivery and proper holo-enzyme assembly.</text>
</comment>
<evidence type="ECO:0000256" key="3">
    <source>
        <dbReference type="ARBA" id="ARBA00022741"/>
    </source>
</evidence>
<evidence type="ECO:0000256" key="8">
    <source>
        <dbReference type="ARBA" id="ARBA00023285"/>
    </source>
</evidence>
<keyword evidence="2 9" id="KW-0846">Cobalamin</keyword>
<feature type="binding site" evidence="9">
    <location>
        <position position="760"/>
    </location>
    <ligand>
        <name>substrate</name>
    </ligand>
</feature>
<feature type="binding site" evidence="9">
    <location>
        <position position="1124"/>
    </location>
    <ligand>
        <name>GTP</name>
        <dbReference type="ChEBI" id="CHEBI:37565"/>
    </ligand>
</feature>
<protein>
    <recommendedName>
        <fullName evidence="9">Fused isobutyryl-CoA mutase</fullName>
    </recommendedName>
    <domain>
        <recommendedName>
            <fullName evidence="9">Isobutyryl-CoA mutase</fullName>
            <shortName evidence="9">ICM</shortName>
            <ecNumber evidence="9">5.4.99.13</ecNumber>
        </recommendedName>
    </domain>
    <domain>
        <recommendedName>
            <fullName evidence="9">P-loop GTPase</fullName>
            <ecNumber evidence="9">3.6.5.-</ecNumber>
        </recommendedName>
        <alternativeName>
            <fullName evidence="9">G-protein chaperone</fullName>
        </alternativeName>
    </domain>
</protein>
<dbReference type="EC" id="5.4.99.13" evidence="9"/>
<organism evidence="11 12">
    <name type="scientific">Marinoscillum luteum</name>
    <dbReference type="NCBI Taxonomy" id="861051"/>
    <lineage>
        <taxon>Bacteria</taxon>
        <taxon>Pseudomonadati</taxon>
        <taxon>Bacteroidota</taxon>
        <taxon>Cytophagia</taxon>
        <taxon>Cytophagales</taxon>
        <taxon>Reichenbachiellaceae</taxon>
        <taxon>Marinoscillum</taxon>
    </lineage>
</organism>
<feature type="binding site" evidence="9">
    <location>
        <position position="212"/>
    </location>
    <ligand>
        <name>Mg(2+)</name>
        <dbReference type="ChEBI" id="CHEBI:18420"/>
        <label>1</label>
        <note>catalytic</note>
    </ligand>
</feature>
<feature type="binding site" evidence="9">
    <location>
        <position position="575"/>
    </location>
    <ligand>
        <name>substrate</name>
    </ligand>
</feature>
<comment type="cofactor">
    <cofactor evidence="1 9">
        <name>adenosylcob(III)alamin</name>
        <dbReference type="ChEBI" id="CHEBI:18408"/>
    </cofactor>
</comment>
<evidence type="ECO:0000256" key="2">
    <source>
        <dbReference type="ARBA" id="ARBA00022628"/>
    </source>
</evidence>
<proteinExistence type="inferred from homology"/>
<dbReference type="HAMAP" id="MF_02050">
    <property type="entry name" value="IcmF"/>
    <property type="match status" value="1"/>
</dbReference>
<dbReference type="EC" id="3.6.5.-" evidence="9"/>
<feature type="binding site" description="axial binding residue" evidence="9">
    <location>
        <position position="26"/>
    </location>
    <ligand>
        <name>adenosylcob(III)alamin</name>
        <dbReference type="ChEBI" id="CHEBI:18408"/>
    </ligand>
    <ligandPart>
        <name>Co</name>
        <dbReference type="ChEBI" id="CHEBI:27638"/>
    </ligandPart>
</feature>
<dbReference type="SUPFAM" id="SSF52242">
    <property type="entry name" value="Cobalamin (vitamin B12)-binding domain"/>
    <property type="match status" value="1"/>
</dbReference>
<name>A0ABW7NC58_9BACT</name>
<dbReference type="Pfam" id="PF02310">
    <property type="entry name" value="B12-binding"/>
    <property type="match status" value="1"/>
</dbReference>
<evidence type="ECO:0000313" key="11">
    <source>
        <dbReference type="EMBL" id="MFH6984354.1"/>
    </source>
</evidence>
<feature type="binding site" evidence="9">
    <location>
        <position position="893"/>
    </location>
    <ligand>
        <name>substrate</name>
    </ligand>
</feature>
<dbReference type="Proteomes" id="UP001610063">
    <property type="component" value="Unassembled WGS sequence"/>
</dbReference>
<comment type="similarity">
    <text evidence="9">Belongs to the IcmF family.</text>
</comment>
<feature type="binding site" evidence="9">
    <location>
        <position position="298"/>
    </location>
    <ligand>
        <name>Mg(2+)</name>
        <dbReference type="ChEBI" id="CHEBI:18420"/>
        <label>2</label>
    </ligand>
</feature>